<gene>
    <name evidence="3" type="ORF">ENJ63_03300</name>
</gene>
<dbReference type="GO" id="GO:0004197">
    <property type="term" value="F:cysteine-type endopeptidase activity"/>
    <property type="evidence" value="ECO:0007669"/>
    <property type="project" value="InterPro"/>
</dbReference>
<proteinExistence type="predicted"/>
<dbReference type="PANTHER" id="PTHR48104">
    <property type="entry name" value="METACASPASE-4"/>
    <property type="match status" value="1"/>
</dbReference>
<organism evidence="3">
    <name type="scientific">Dissulfuribacter thermophilus</name>
    <dbReference type="NCBI Taxonomy" id="1156395"/>
    <lineage>
        <taxon>Bacteria</taxon>
        <taxon>Pseudomonadati</taxon>
        <taxon>Thermodesulfobacteriota</taxon>
        <taxon>Dissulfuribacteria</taxon>
        <taxon>Dissulfuribacterales</taxon>
        <taxon>Dissulfuribacteraceae</taxon>
        <taxon>Dissulfuribacter</taxon>
    </lineage>
</organism>
<feature type="domain" description="Peptidase C14 caspase" evidence="1">
    <location>
        <begin position="40"/>
        <end position="291"/>
    </location>
</feature>
<comment type="caution">
    <text evidence="3">The sequence shown here is derived from an EMBL/GenBank/DDBJ whole genome shotgun (WGS) entry which is preliminary data.</text>
</comment>
<dbReference type="GO" id="GO:0006508">
    <property type="term" value="P:proteolysis"/>
    <property type="evidence" value="ECO:0007669"/>
    <property type="project" value="InterPro"/>
</dbReference>
<dbReference type="Pfam" id="PF14326">
    <property type="entry name" value="DUF4384"/>
    <property type="match status" value="1"/>
</dbReference>
<dbReference type="Proteomes" id="UP000885797">
    <property type="component" value="Unassembled WGS sequence"/>
</dbReference>
<accession>A0A7V2WT92</accession>
<evidence type="ECO:0000259" key="1">
    <source>
        <dbReference type="Pfam" id="PF00656"/>
    </source>
</evidence>
<sequence length="605" mass="69392">MKGFQNSILSFSWNMDRITFGLLLFFVLFFIGASPTLSAQKALLVGIEDYKLLPPWTPEAKRETDLVGPVNDVRLIKKLLIERFHFDPRDIKVLTNKEASYKGIREAFLNWLIKGTKPGDLAIFYFSGHGSRVRDWDKDEEDGVDEVLCPYDIDCENGKNLLLDDELGTWLRKLSKRTVVVMIDSCHSGGATRGVKKDYSVRLEKTPMYIEKFLPIKNYKPVLARGIRNQEDIPEGVIFFAASKEDQVAGECKFPDGEFYGGFTYSVVHGIERLKRPTYKQVYQYAKEVISEWRLPQDPLLEAKPISLEEKIAFATDKSYPYHEEPSQHVVSRPRPSTSTRPHVTVQDDVQGELRVRIAVDKIEGITRHEREKILRFIKGHKNAMVVGKGRFFDRILRGYKKNGVYHLRFVNGVGDAEYITPSSSIKELLSRIGSFIEKTYYIKRISNIHNPNPPFGISIETVDKDGAYGRRNFRVGETISFKIKADKTCHLILFDQDSEGNIYILFPNKYNKNNQIIGSREIIIPSKEMGFYLQFGEPAGMEMVKAICTTKPIDMESLGAEKFEEIFRINSRTRSILVKKVEESLAQQGKNQWTDASIELMTYR</sequence>
<dbReference type="InterPro" id="IPR025493">
    <property type="entry name" value="DUF4384"/>
</dbReference>
<dbReference type="EMBL" id="DRND01000262">
    <property type="protein sequence ID" value="HFC46888.1"/>
    <property type="molecule type" value="Genomic_DNA"/>
</dbReference>
<dbReference type="SUPFAM" id="SSF52129">
    <property type="entry name" value="Caspase-like"/>
    <property type="match status" value="1"/>
</dbReference>
<dbReference type="GO" id="GO:0005737">
    <property type="term" value="C:cytoplasm"/>
    <property type="evidence" value="ECO:0007669"/>
    <property type="project" value="TreeGrafter"/>
</dbReference>
<dbReference type="PANTHER" id="PTHR48104:SF30">
    <property type="entry name" value="METACASPASE-1"/>
    <property type="match status" value="1"/>
</dbReference>
<dbReference type="InterPro" id="IPR011600">
    <property type="entry name" value="Pept_C14_caspase"/>
</dbReference>
<evidence type="ECO:0000259" key="2">
    <source>
        <dbReference type="Pfam" id="PF14326"/>
    </source>
</evidence>
<dbReference type="Pfam" id="PF00656">
    <property type="entry name" value="Peptidase_C14"/>
    <property type="match status" value="1"/>
</dbReference>
<reference evidence="3" key="1">
    <citation type="journal article" date="2020" name="mSystems">
        <title>Genome- and Community-Level Interaction Insights into Carbon Utilization and Element Cycling Functions of Hydrothermarchaeota in Hydrothermal Sediment.</title>
        <authorList>
            <person name="Zhou Z."/>
            <person name="Liu Y."/>
            <person name="Xu W."/>
            <person name="Pan J."/>
            <person name="Luo Z.H."/>
            <person name="Li M."/>
        </authorList>
    </citation>
    <scope>NUCLEOTIDE SEQUENCE [LARGE SCALE GENOMIC DNA]</scope>
    <source>
        <strain evidence="3">HyVt-503</strain>
    </source>
</reference>
<dbReference type="AlphaFoldDB" id="A0A7V2WT92"/>
<evidence type="ECO:0000313" key="3">
    <source>
        <dbReference type="EMBL" id="HFC46888.1"/>
    </source>
</evidence>
<dbReference type="InterPro" id="IPR050452">
    <property type="entry name" value="Metacaspase"/>
</dbReference>
<dbReference type="Gene3D" id="3.40.50.1460">
    <property type="match status" value="1"/>
</dbReference>
<protein>
    <submittedName>
        <fullName evidence="3">DUF4384 domain-containing protein</fullName>
    </submittedName>
</protein>
<feature type="domain" description="DUF4384" evidence="2">
    <location>
        <begin position="474"/>
        <end position="553"/>
    </location>
</feature>
<name>A0A7V2WT92_9BACT</name>
<dbReference type="InterPro" id="IPR029030">
    <property type="entry name" value="Caspase-like_dom_sf"/>
</dbReference>